<dbReference type="Proteomes" id="UP000466442">
    <property type="component" value="Unassembled WGS sequence"/>
</dbReference>
<gene>
    <name evidence="6" type="ORF">GE061_017792</name>
</gene>
<keyword evidence="2" id="KW-0719">Serine esterase</keyword>
<dbReference type="SUPFAM" id="SSF53474">
    <property type="entry name" value="alpha/beta-Hydrolases"/>
    <property type="match status" value="1"/>
</dbReference>
<comment type="caution">
    <text evidence="6">The sequence shown here is derived from an EMBL/GenBank/DDBJ whole genome shotgun (WGS) entry which is preliminary data.</text>
</comment>
<dbReference type="InterPro" id="IPR029058">
    <property type="entry name" value="AB_hydrolase_fold"/>
</dbReference>
<comment type="similarity">
    <text evidence="1">Belongs to the type-B carboxylesterase/lipase family.</text>
</comment>
<dbReference type="EMBL" id="WIXP02000008">
    <property type="protein sequence ID" value="KAF6206558.1"/>
    <property type="molecule type" value="Genomic_DNA"/>
</dbReference>
<evidence type="ECO:0000256" key="4">
    <source>
        <dbReference type="ARBA" id="ARBA00023180"/>
    </source>
</evidence>
<evidence type="ECO:0000256" key="2">
    <source>
        <dbReference type="ARBA" id="ARBA00022487"/>
    </source>
</evidence>
<evidence type="ECO:0000259" key="5">
    <source>
        <dbReference type="Pfam" id="PF00135"/>
    </source>
</evidence>
<feature type="domain" description="Carboxylesterase type B" evidence="5">
    <location>
        <begin position="22"/>
        <end position="260"/>
    </location>
</feature>
<dbReference type="GO" id="GO:0052689">
    <property type="term" value="F:carboxylic ester hydrolase activity"/>
    <property type="evidence" value="ECO:0007669"/>
    <property type="project" value="UniProtKB-KW"/>
</dbReference>
<keyword evidence="4" id="KW-0325">Glycoprotein</keyword>
<evidence type="ECO:0000256" key="3">
    <source>
        <dbReference type="ARBA" id="ARBA00022801"/>
    </source>
</evidence>
<dbReference type="Gene3D" id="3.40.50.1820">
    <property type="entry name" value="alpha/beta hydrolase"/>
    <property type="match status" value="1"/>
</dbReference>
<dbReference type="InterPro" id="IPR002018">
    <property type="entry name" value="CarbesteraseB"/>
</dbReference>
<accession>A0A8S9XE41</accession>
<dbReference type="PANTHER" id="PTHR43142:SF1">
    <property type="entry name" value="CARBOXYLIC ESTER HYDROLASE"/>
    <property type="match status" value="1"/>
</dbReference>
<evidence type="ECO:0000313" key="7">
    <source>
        <dbReference type="Proteomes" id="UP000466442"/>
    </source>
</evidence>
<organism evidence="6 7">
    <name type="scientific">Apolygus lucorum</name>
    <name type="common">Small green plant bug</name>
    <name type="synonym">Lygocoris lucorum</name>
    <dbReference type="NCBI Taxonomy" id="248454"/>
    <lineage>
        <taxon>Eukaryota</taxon>
        <taxon>Metazoa</taxon>
        <taxon>Ecdysozoa</taxon>
        <taxon>Arthropoda</taxon>
        <taxon>Hexapoda</taxon>
        <taxon>Insecta</taxon>
        <taxon>Pterygota</taxon>
        <taxon>Neoptera</taxon>
        <taxon>Paraneoptera</taxon>
        <taxon>Hemiptera</taxon>
        <taxon>Heteroptera</taxon>
        <taxon>Panheteroptera</taxon>
        <taxon>Cimicomorpha</taxon>
        <taxon>Miridae</taxon>
        <taxon>Mirini</taxon>
        <taxon>Apolygus</taxon>
    </lineage>
</organism>
<name>A0A8S9XE41_APOLU</name>
<keyword evidence="3" id="KW-0378">Hydrolase</keyword>
<sequence length="271" mass="30211">MKGIYCRLVKIEIIPVLNSRPEATINAFYNIPYAQALNPRRRFEEPKDPDPWYSVLEAGGPPVACPQISLSDEVKGVENCLILNIFTPVVPNSSFPALLYPVIVYIHGGAYYFLSSGEYGPRYLLDEDVVLVTINYRIGIPGFGSTNDYILPGNLGLKDQIKALKWIQRNIHFFSGDRKSVTLIGMSAGAACVHFHYFSKLSRGLFHKGFMIGGTGTQVWSMQMHPVSILKKISENISCPTNSSYDMVVCLERLSPRDLSLGIRTVQKVGF</sequence>
<dbReference type="PANTHER" id="PTHR43142">
    <property type="entry name" value="CARBOXYLIC ESTER HYDROLASE"/>
    <property type="match status" value="1"/>
</dbReference>
<dbReference type="Pfam" id="PF00135">
    <property type="entry name" value="COesterase"/>
    <property type="match status" value="1"/>
</dbReference>
<protein>
    <recommendedName>
        <fullName evidence="5">Carboxylesterase type B domain-containing protein</fullName>
    </recommendedName>
</protein>
<proteinExistence type="inferred from homology"/>
<dbReference type="OrthoDB" id="6627123at2759"/>
<keyword evidence="7" id="KW-1185">Reference proteome</keyword>
<dbReference type="AlphaFoldDB" id="A0A8S9XE41"/>
<reference evidence="6" key="1">
    <citation type="journal article" date="2021" name="Mol. Ecol. Resour.">
        <title>Apolygus lucorum genome provides insights into omnivorousness and mesophyll feeding.</title>
        <authorList>
            <person name="Liu Y."/>
            <person name="Liu H."/>
            <person name="Wang H."/>
            <person name="Huang T."/>
            <person name="Liu B."/>
            <person name="Yang B."/>
            <person name="Yin L."/>
            <person name="Li B."/>
            <person name="Zhang Y."/>
            <person name="Zhang S."/>
            <person name="Jiang F."/>
            <person name="Zhang X."/>
            <person name="Ren Y."/>
            <person name="Wang B."/>
            <person name="Wang S."/>
            <person name="Lu Y."/>
            <person name="Wu K."/>
            <person name="Fan W."/>
            <person name="Wang G."/>
        </authorList>
    </citation>
    <scope>NUCLEOTIDE SEQUENCE</scope>
    <source>
        <strain evidence="6">12Hb</strain>
    </source>
</reference>
<evidence type="ECO:0000256" key="1">
    <source>
        <dbReference type="ARBA" id="ARBA00005964"/>
    </source>
</evidence>
<evidence type="ECO:0000313" key="6">
    <source>
        <dbReference type="EMBL" id="KAF6206558.1"/>
    </source>
</evidence>